<dbReference type="PIRSF" id="PIRSF004682">
    <property type="entry name" value="GmhB"/>
    <property type="match status" value="1"/>
</dbReference>
<reference evidence="11 12" key="1">
    <citation type="submission" date="2019-04" db="EMBL/GenBank/DDBJ databases">
        <title>Genome of a novel bacterium Candidatus Jettenia ecosi reconstructed from metagenome of an anammox bioreactor.</title>
        <authorList>
            <person name="Mardanov A.V."/>
            <person name="Beletsky A.V."/>
            <person name="Ravin N.V."/>
            <person name="Botchkova E.A."/>
            <person name="Litti Y.V."/>
            <person name="Nozhevnikova A.N."/>
        </authorList>
    </citation>
    <scope>NUCLEOTIDE SEQUENCE [LARGE SCALE GENOMIC DNA]</scope>
    <source>
        <strain evidence="11">J2</strain>
    </source>
</reference>
<dbReference type="GO" id="GO:0005737">
    <property type="term" value="C:cytoplasm"/>
    <property type="evidence" value="ECO:0007669"/>
    <property type="project" value="UniProtKB-SubCell"/>
</dbReference>
<comment type="similarity">
    <text evidence="7">Belongs to the gmhB family.</text>
</comment>
<sequence length="185" mass="20979">MKKRKAVFLDRDGTIIVHKSYLNSPDQLLLLPNAAQGIRLFNEEGYLVIVITNQSGIARGFFDEKCLDLIHKKMADMLRNEGATIDDIYYCPHYKEGMIEQYTKDCDCRKPKIGMFLKAARQYHIDFSQSLMIGDSEVDIRAGKNAGCKCVLIKDSKESQNTTIAVADTDYVVKDLLEAARLFTE</sequence>
<evidence type="ECO:0000256" key="6">
    <source>
        <dbReference type="ARBA" id="ARBA00031828"/>
    </source>
</evidence>
<dbReference type="GO" id="GO:0005975">
    <property type="term" value="P:carbohydrate metabolic process"/>
    <property type="evidence" value="ECO:0007669"/>
    <property type="project" value="InterPro"/>
</dbReference>
<gene>
    <name evidence="11" type="ORF">JETT_2216</name>
</gene>
<proteinExistence type="inferred from homology"/>
<keyword evidence="2 7" id="KW-0963">Cytoplasm</keyword>
<evidence type="ECO:0000256" key="4">
    <source>
        <dbReference type="ARBA" id="ARBA00022801"/>
    </source>
</evidence>
<dbReference type="CDD" id="cd07503">
    <property type="entry name" value="HAD_HisB-N"/>
    <property type="match status" value="1"/>
</dbReference>
<dbReference type="NCBIfam" id="TIGR01662">
    <property type="entry name" value="HAD-SF-IIIA"/>
    <property type="match status" value="1"/>
</dbReference>
<feature type="site" description="Stabilizes the phosphoryl group" evidence="9">
    <location>
        <position position="52"/>
    </location>
</feature>
<dbReference type="InterPro" id="IPR006543">
    <property type="entry name" value="Histidinol-phos"/>
</dbReference>
<keyword evidence="10" id="KW-0862">Zinc</keyword>
<dbReference type="InterPro" id="IPR036412">
    <property type="entry name" value="HAD-like_sf"/>
</dbReference>
<protein>
    <recommendedName>
        <fullName evidence="6 7">D,D-heptose 1,7-bisphosphate phosphatase</fullName>
        <ecNumber evidence="7">3.1.3.-</ecNumber>
    </recommendedName>
</protein>
<evidence type="ECO:0000256" key="7">
    <source>
        <dbReference type="PIRNR" id="PIRNR004682"/>
    </source>
</evidence>
<feature type="active site" description="Nucleophile" evidence="8">
    <location>
        <position position="10"/>
    </location>
</feature>
<keyword evidence="10" id="KW-0460">Magnesium</keyword>
<feature type="binding site" evidence="10">
    <location>
        <position position="91"/>
    </location>
    <ligand>
        <name>Zn(2+)</name>
        <dbReference type="ChEBI" id="CHEBI:29105"/>
    </ligand>
</feature>
<comment type="cofactor">
    <cofactor evidence="10">
        <name>Zn(2+)</name>
        <dbReference type="ChEBI" id="CHEBI:29105"/>
    </cofactor>
</comment>
<dbReference type="InterPro" id="IPR006549">
    <property type="entry name" value="HAD-SF_hydro_IIIA"/>
</dbReference>
<feature type="binding site" evidence="10">
    <location>
        <position position="93"/>
    </location>
    <ligand>
        <name>Zn(2+)</name>
        <dbReference type="ChEBI" id="CHEBI:29105"/>
    </ligand>
</feature>
<keyword evidence="3 10" id="KW-0479">Metal-binding</keyword>
<feature type="binding site" evidence="10">
    <location>
        <position position="106"/>
    </location>
    <ligand>
        <name>Zn(2+)</name>
        <dbReference type="ChEBI" id="CHEBI:29105"/>
    </ligand>
</feature>
<dbReference type="EMBL" id="SULG01000045">
    <property type="protein sequence ID" value="TLD41518.1"/>
    <property type="molecule type" value="Genomic_DNA"/>
</dbReference>
<feature type="binding site" evidence="10">
    <location>
        <position position="12"/>
    </location>
    <ligand>
        <name>Mg(2+)</name>
        <dbReference type="ChEBI" id="CHEBI:18420"/>
    </ligand>
</feature>
<evidence type="ECO:0000256" key="5">
    <source>
        <dbReference type="ARBA" id="ARBA00023277"/>
    </source>
</evidence>
<keyword evidence="4 7" id="KW-0378">Hydrolase</keyword>
<dbReference type="Proteomes" id="UP000319783">
    <property type="component" value="Unassembled WGS sequence"/>
</dbReference>
<dbReference type="NCBIfam" id="NF006506">
    <property type="entry name" value="PRK08942.1"/>
    <property type="match status" value="1"/>
</dbReference>
<dbReference type="Pfam" id="PF13242">
    <property type="entry name" value="Hydrolase_like"/>
    <property type="match status" value="1"/>
</dbReference>
<evidence type="ECO:0000256" key="3">
    <source>
        <dbReference type="ARBA" id="ARBA00022723"/>
    </source>
</evidence>
<evidence type="ECO:0000256" key="8">
    <source>
        <dbReference type="PIRSR" id="PIRSR004682-1"/>
    </source>
</evidence>
<evidence type="ECO:0000256" key="10">
    <source>
        <dbReference type="PIRSR" id="PIRSR004682-4"/>
    </source>
</evidence>
<feature type="site" description="Contributes to substrate recognition" evidence="9">
    <location>
        <position position="109"/>
    </location>
</feature>
<feature type="binding site" evidence="10">
    <location>
        <position position="108"/>
    </location>
    <ligand>
        <name>Zn(2+)</name>
        <dbReference type="ChEBI" id="CHEBI:29105"/>
    </ligand>
</feature>
<dbReference type="SUPFAM" id="SSF56784">
    <property type="entry name" value="HAD-like"/>
    <property type="match status" value="1"/>
</dbReference>
<comment type="subcellular location">
    <subcellularLocation>
        <location evidence="1 7">Cytoplasm</location>
    </subcellularLocation>
</comment>
<dbReference type="InterPro" id="IPR023214">
    <property type="entry name" value="HAD_sf"/>
</dbReference>
<dbReference type="InterPro" id="IPR004446">
    <property type="entry name" value="Heptose_bisP_phosphatase"/>
</dbReference>
<evidence type="ECO:0000256" key="9">
    <source>
        <dbReference type="PIRSR" id="PIRSR004682-3"/>
    </source>
</evidence>
<evidence type="ECO:0000313" key="11">
    <source>
        <dbReference type="EMBL" id="TLD41518.1"/>
    </source>
</evidence>
<accession>A0A533QA00</accession>
<dbReference type="NCBIfam" id="TIGR01656">
    <property type="entry name" value="Histidinol-ppas"/>
    <property type="match status" value="1"/>
</dbReference>
<dbReference type="EC" id="3.1.3.-" evidence="7"/>
<dbReference type="PANTHER" id="PTHR42891:SF1">
    <property type="entry name" value="D-GLYCERO-BETA-D-MANNO-HEPTOSE-1,7-BISPHOSPHATE 7-PHOSPHATASE"/>
    <property type="match status" value="1"/>
</dbReference>
<comment type="caution">
    <text evidence="11">The sequence shown here is derived from an EMBL/GenBank/DDBJ whole genome shotgun (WGS) entry which is preliminary data.</text>
</comment>
<comment type="cofactor">
    <cofactor evidence="10">
        <name>Mg(2+)</name>
        <dbReference type="ChEBI" id="CHEBI:18420"/>
    </cofactor>
</comment>
<feature type="binding site" evidence="10">
    <location>
        <position position="10"/>
    </location>
    <ligand>
        <name>Mg(2+)</name>
        <dbReference type="ChEBI" id="CHEBI:18420"/>
    </ligand>
</feature>
<evidence type="ECO:0000256" key="2">
    <source>
        <dbReference type="ARBA" id="ARBA00022490"/>
    </source>
</evidence>
<dbReference type="Gene3D" id="3.40.50.1000">
    <property type="entry name" value="HAD superfamily/HAD-like"/>
    <property type="match status" value="1"/>
</dbReference>
<keyword evidence="5 7" id="KW-0119">Carbohydrate metabolism</keyword>
<dbReference type="GO" id="GO:0046872">
    <property type="term" value="F:metal ion binding"/>
    <property type="evidence" value="ECO:0007669"/>
    <property type="project" value="UniProtKB-KW"/>
</dbReference>
<evidence type="ECO:0000256" key="1">
    <source>
        <dbReference type="ARBA" id="ARBA00004496"/>
    </source>
</evidence>
<feature type="site" description="Contributes to substrate recognition" evidence="9">
    <location>
        <position position="110"/>
    </location>
</feature>
<feature type="binding site" evidence="10">
    <location>
        <position position="135"/>
    </location>
    <ligand>
        <name>Mg(2+)</name>
        <dbReference type="ChEBI" id="CHEBI:18420"/>
    </ligand>
</feature>
<dbReference type="GO" id="GO:0016791">
    <property type="term" value="F:phosphatase activity"/>
    <property type="evidence" value="ECO:0007669"/>
    <property type="project" value="InterPro"/>
</dbReference>
<evidence type="ECO:0000313" key="12">
    <source>
        <dbReference type="Proteomes" id="UP000319783"/>
    </source>
</evidence>
<organism evidence="11 12">
    <name type="scientific">Candidatus Jettenia ecosi</name>
    <dbReference type="NCBI Taxonomy" id="2494326"/>
    <lineage>
        <taxon>Bacteria</taxon>
        <taxon>Pseudomonadati</taxon>
        <taxon>Planctomycetota</taxon>
        <taxon>Candidatus Brocadiia</taxon>
        <taxon>Candidatus Brocadiales</taxon>
        <taxon>Candidatus Brocadiaceae</taxon>
        <taxon>Candidatus Jettenia</taxon>
    </lineage>
</organism>
<feature type="active site" description="Proton donor" evidence="8">
    <location>
        <position position="12"/>
    </location>
</feature>
<dbReference type="PANTHER" id="PTHR42891">
    <property type="entry name" value="D-GLYCERO-BETA-D-MANNO-HEPTOSE-1,7-BISPHOSPHATE 7-PHOSPHATASE"/>
    <property type="match status" value="1"/>
</dbReference>
<dbReference type="AlphaFoldDB" id="A0A533QA00"/>
<name>A0A533QA00_9BACT</name>